<organism evidence="8 9">
    <name type="scientific">Sulfobacillus acidophilus (strain ATCC 700253 / DSM 10332 / NAL)</name>
    <dbReference type="NCBI Taxonomy" id="679936"/>
    <lineage>
        <taxon>Bacteria</taxon>
        <taxon>Bacillati</taxon>
        <taxon>Bacillota</taxon>
        <taxon>Clostridia</taxon>
        <taxon>Eubacteriales</taxon>
        <taxon>Clostridiales Family XVII. Incertae Sedis</taxon>
        <taxon>Sulfobacillus</taxon>
    </lineage>
</organism>
<dbReference type="PATRIC" id="fig|679936.5.peg.3270"/>
<keyword evidence="8" id="KW-0966">Cell projection</keyword>
<evidence type="ECO:0000256" key="4">
    <source>
        <dbReference type="ARBA" id="ARBA00023143"/>
    </source>
</evidence>
<comment type="subcellular location">
    <subcellularLocation>
        <location evidence="1 6">Bacterial flagellum basal body</location>
    </subcellularLocation>
</comment>
<protein>
    <recommendedName>
        <fullName evidence="3 6">Flagellar basal body rod protein FlgB</fullName>
    </recommendedName>
</protein>
<dbReference type="PROSITE" id="PS00588">
    <property type="entry name" value="FLAGELLA_BB_ROD"/>
    <property type="match status" value="1"/>
</dbReference>
<keyword evidence="8" id="KW-0969">Cilium</keyword>
<evidence type="ECO:0000313" key="9">
    <source>
        <dbReference type="Proteomes" id="UP000005439"/>
    </source>
</evidence>
<dbReference type="PIRSF" id="PIRSF002889">
    <property type="entry name" value="Rod_FlgB"/>
    <property type="match status" value="1"/>
</dbReference>
<dbReference type="InterPro" id="IPR001444">
    <property type="entry name" value="Flag_bb_rod_N"/>
</dbReference>
<proteinExistence type="inferred from homology"/>
<dbReference type="STRING" id="679936.Sulac_3160"/>
<dbReference type="KEGG" id="sap:Sulac_3160"/>
<evidence type="ECO:0000313" key="8">
    <source>
        <dbReference type="EMBL" id="AEW06606.1"/>
    </source>
</evidence>
<dbReference type="HOGENOM" id="CLU_125463_1_0_9"/>
<evidence type="ECO:0000256" key="1">
    <source>
        <dbReference type="ARBA" id="ARBA00004117"/>
    </source>
</evidence>
<accession>G8U1K1</accession>
<reference evidence="8 9" key="2">
    <citation type="journal article" date="2012" name="Stand. Genomic Sci.">
        <title>Complete genome sequence of the moderately thermophilic mineral-sulfide-oxidizing firmicute Sulfobacillus acidophilus type strain (NAL(T)).</title>
        <authorList>
            <person name="Anderson I."/>
            <person name="Chertkov O."/>
            <person name="Chen A."/>
            <person name="Saunders E."/>
            <person name="Lapidus A."/>
            <person name="Nolan M."/>
            <person name="Lucas S."/>
            <person name="Hammon N."/>
            <person name="Deshpande S."/>
            <person name="Cheng J.F."/>
            <person name="Han C."/>
            <person name="Tapia R."/>
            <person name="Goodwin L.A."/>
            <person name="Pitluck S."/>
            <person name="Liolios K."/>
            <person name="Pagani I."/>
            <person name="Ivanova N."/>
            <person name="Mikhailova N."/>
            <person name="Pati A."/>
            <person name="Palaniappan K."/>
            <person name="Land M."/>
            <person name="Pan C."/>
            <person name="Rohde M."/>
            <person name="Pukall R."/>
            <person name="Goker M."/>
            <person name="Detter J.C."/>
            <person name="Woyke T."/>
            <person name="Bristow J."/>
            <person name="Eisen J.A."/>
            <person name="Markowitz V."/>
            <person name="Hugenholtz P."/>
            <person name="Kyrpides N.C."/>
            <person name="Klenk H.P."/>
            <person name="Mavromatis K."/>
        </authorList>
    </citation>
    <scope>NUCLEOTIDE SEQUENCE [LARGE SCALE GENOMIC DNA]</scope>
    <source>
        <strain evidence="9">ATCC 700253 / DSM 10332 / NAL</strain>
    </source>
</reference>
<dbReference type="GO" id="GO:0030694">
    <property type="term" value="C:bacterial-type flagellum basal body, rod"/>
    <property type="evidence" value="ECO:0007669"/>
    <property type="project" value="InterPro"/>
</dbReference>
<keyword evidence="8" id="KW-0282">Flagellum</keyword>
<name>G8U1K1_SULAD</name>
<evidence type="ECO:0000256" key="6">
    <source>
        <dbReference type="PIRNR" id="PIRNR002889"/>
    </source>
</evidence>
<gene>
    <name evidence="8" type="ordered locus">Sulac_3160</name>
</gene>
<dbReference type="InterPro" id="IPR006300">
    <property type="entry name" value="FlgB"/>
</dbReference>
<sequence>MDLFNNLTDTVIVTTLNLSRQQELYIANNLANYDTPGYKAQSLSFQSQLQAALNQGPQAVAQVTGTVTTLPGAIFNNGNSVDLTAQMASLAKAQLLYETAVQAFNAKVTAIKTVTEEKPQ</sequence>
<reference evidence="9" key="1">
    <citation type="submission" date="2011-12" db="EMBL/GenBank/DDBJ databases">
        <title>The complete genome of chromosome of Sulfobacillus acidophilus DSM 10332.</title>
        <authorList>
            <person name="Lucas S."/>
            <person name="Han J."/>
            <person name="Lapidus A."/>
            <person name="Bruce D."/>
            <person name="Goodwin L."/>
            <person name="Pitluck S."/>
            <person name="Peters L."/>
            <person name="Kyrpides N."/>
            <person name="Mavromatis K."/>
            <person name="Ivanova N."/>
            <person name="Mikhailova N."/>
            <person name="Chertkov O."/>
            <person name="Saunders E."/>
            <person name="Detter J.C."/>
            <person name="Tapia R."/>
            <person name="Han C."/>
            <person name="Land M."/>
            <person name="Hauser L."/>
            <person name="Markowitz V."/>
            <person name="Cheng J.-F."/>
            <person name="Hugenholtz P."/>
            <person name="Woyke T."/>
            <person name="Wu D."/>
            <person name="Pukall R."/>
            <person name="Gehrich-Schroeter G."/>
            <person name="Schneider S."/>
            <person name="Klenk H.-P."/>
            <person name="Eisen J.A."/>
        </authorList>
    </citation>
    <scope>NUCLEOTIDE SEQUENCE [LARGE SCALE GENOMIC DNA]</scope>
    <source>
        <strain evidence="9">ATCC 700253 / DSM 10332 / NAL</strain>
    </source>
</reference>
<dbReference type="AlphaFoldDB" id="G8U1K1"/>
<comment type="function">
    <text evidence="5 6">Structural component of flagellum, the bacterial motility apparatus. Part of the rod structure of flagellar basal body.</text>
</comment>
<evidence type="ECO:0000256" key="5">
    <source>
        <dbReference type="ARBA" id="ARBA00024934"/>
    </source>
</evidence>
<evidence type="ECO:0000256" key="2">
    <source>
        <dbReference type="ARBA" id="ARBA00009677"/>
    </source>
</evidence>
<dbReference type="Proteomes" id="UP000005439">
    <property type="component" value="Chromosome"/>
</dbReference>
<dbReference type="InterPro" id="IPR019776">
    <property type="entry name" value="Flagellar_basal_body_rod_CS"/>
</dbReference>
<dbReference type="Pfam" id="PF00460">
    <property type="entry name" value="Flg_bb_rod"/>
    <property type="match status" value="1"/>
</dbReference>
<dbReference type="GO" id="GO:0071973">
    <property type="term" value="P:bacterial-type flagellum-dependent cell motility"/>
    <property type="evidence" value="ECO:0007669"/>
    <property type="project" value="InterPro"/>
</dbReference>
<keyword evidence="9" id="KW-1185">Reference proteome</keyword>
<evidence type="ECO:0000259" key="7">
    <source>
        <dbReference type="Pfam" id="PF00460"/>
    </source>
</evidence>
<feature type="domain" description="Flagellar basal body rod protein N-terminal" evidence="7">
    <location>
        <begin position="26"/>
        <end position="39"/>
    </location>
</feature>
<comment type="subunit">
    <text evidence="6">The basal body constitutes a major portion of the flagellar organelle and consists of a number of rings mounted on a central rod.</text>
</comment>
<dbReference type="EMBL" id="CP003179">
    <property type="protein sequence ID" value="AEW06606.1"/>
    <property type="molecule type" value="Genomic_DNA"/>
</dbReference>
<keyword evidence="4 6" id="KW-0975">Bacterial flagellum</keyword>
<evidence type="ECO:0000256" key="3">
    <source>
        <dbReference type="ARBA" id="ARBA00014376"/>
    </source>
</evidence>
<comment type="similarity">
    <text evidence="2 6">Belongs to the flagella basal body rod proteins family.</text>
</comment>